<comment type="function">
    <text evidence="16">Catalyzes the production of L-lysyl-tRNA(Lys)transfer and the transfer of a lysyl group from L-lysyl-tRNA(Lys) to membrane-bound phosphatidylglycerol (PG), which produces lysylphosphatidylglycerol (LPG), one of the components of the bacterial membrane with a positive net charge. LPG synthesis contributes to the resistance to cationic antimicrobial peptides (CAMPs) and likely protects M.tuberculosis against the CAMPs produced by competiting microorganisms (bacteriocins). In fact, the modification of anionic phosphatidylglycerol with positively charged L-lysine results in repulsion of the peptides.</text>
</comment>
<evidence type="ECO:0000256" key="2">
    <source>
        <dbReference type="ARBA" id="ARBA00005270"/>
    </source>
</evidence>
<keyword evidence="23" id="KW-1185">Reference proteome</keyword>
<proteinExistence type="inferred from homology"/>
<keyword evidence="19" id="KW-0963">Cytoplasm</keyword>
<feature type="transmembrane region" description="Helical" evidence="20">
    <location>
        <begin position="227"/>
        <end position="248"/>
    </location>
</feature>
<dbReference type="NCBIfam" id="NF002821">
    <property type="entry name" value="PRK02983.1"/>
    <property type="match status" value="1"/>
</dbReference>
<feature type="transmembrane region" description="Helical" evidence="20">
    <location>
        <begin position="63"/>
        <end position="85"/>
    </location>
</feature>
<comment type="subunit">
    <text evidence="19">Homodimer.</text>
</comment>
<dbReference type="GO" id="GO:0006430">
    <property type="term" value="P:lysyl-tRNA aminoacylation"/>
    <property type="evidence" value="ECO:0007669"/>
    <property type="project" value="UniProtKB-UniRule"/>
</dbReference>
<comment type="catalytic activity">
    <reaction evidence="18 19">
        <text>tRNA(Lys) + L-lysine + ATP = L-lysyl-tRNA(Lys) + AMP + diphosphate</text>
        <dbReference type="Rhea" id="RHEA:20792"/>
        <dbReference type="Rhea" id="RHEA-COMP:9696"/>
        <dbReference type="Rhea" id="RHEA-COMP:9697"/>
        <dbReference type="ChEBI" id="CHEBI:30616"/>
        <dbReference type="ChEBI" id="CHEBI:32551"/>
        <dbReference type="ChEBI" id="CHEBI:33019"/>
        <dbReference type="ChEBI" id="CHEBI:78442"/>
        <dbReference type="ChEBI" id="CHEBI:78529"/>
        <dbReference type="ChEBI" id="CHEBI:456215"/>
        <dbReference type="EC" id="6.1.1.6"/>
    </reaction>
</comment>
<dbReference type="InterPro" id="IPR044136">
    <property type="entry name" value="Lys-tRNA-ligase_II_N"/>
</dbReference>
<evidence type="ECO:0000256" key="8">
    <source>
        <dbReference type="ARBA" id="ARBA00022723"/>
    </source>
</evidence>
<dbReference type="CDD" id="cd04322">
    <property type="entry name" value="LysRS_N"/>
    <property type="match status" value="1"/>
</dbReference>
<keyword evidence="13 19" id="KW-0030">Aminoacyl-tRNA synthetase</keyword>
<feature type="transmembrane region" description="Helical" evidence="20">
    <location>
        <begin position="29"/>
        <end position="51"/>
    </location>
</feature>
<keyword evidence="12" id="KW-0443">Lipid metabolism</keyword>
<keyword evidence="20" id="KW-0472">Membrane</keyword>
<dbReference type="InterPro" id="IPR004365">
    <property type="entry name" value="NA-bd_OB_tRNA"/>
</dbReference>
<comment type="similarity">
    <text evidence="3">In the C-terminal section; belongs to the class-II aminoacyl-tRNA synthetase family.</text>
</comment>
<evidence type="ECO:0000256" key="3">
    <source>
        <dbReference type="ARBA" id="ARBA00009968"/>
    </source>
</evidence>
<evidence type="ECO:0000256" key="5">
    <source>
        <dbReference type="ARBA" id="ARBA00022598"/>
    </source>
</evidence>
<dbReference type="GO" id="GO:0000049">
    <property type="term" value="F:tRNA binding"/>
    <property type="evidence" value="ECO:0007669"/>
    <property type="project" value="TreeGrafter"/>
</dbReference>
<evidence type="ECO:0000313" key="22">
    <source>
        <dbReference type="EMBL" id="TWG07675.1"/>
    </source>
</evidence>
<evidence type="ECO:0000256" key="16">
    <source>
        <dbReference type="ARBA" id="ARBA00024681"/>
    </source>
</evidence>
<evidence type="ECO:0000256" key="12">
    <source>
        <dbReference type="ARBA" id="ARBA00023098"/>
    </source>
</evidence>
<dbReference type="GO" id="GO:0004824">
    <property type="term" value="F:lysine-tRNA ligase activity"/>
    <property type="evidence" value="ECO:0007669"/>
    <property type="project" value="UniProtKB-UniRule"/>
</dbReference>
<dbReference type="Proteomes" id="UP000316184">
    <property type="component" value="Unassembled WGS sequence"/>
</dbReference>
<keyword evidence="9 19" id="KW-0547">Nucleotide-binding</keyword>
<evidence type="ECO:0000313" key="23">
    <source>
        <dbReference type="Proteomes" id="UP000316184"/>
    </source>
</evidence>
<keyword evidence="15" id="KW-0511">Multifunctional enzyme</keyword>
<dbReference type="RefSeq" id="WP_145735890.1">
    <property type="nucleotide sequence ID" value="NZ_VIWX01000001.1"/>
</dbReference>
<dbReference type="PRINTS" id="PR00982">
    <property type="entry name" value="TRNASYNTHLYS"/>
</dbReference>
<dbReference type="InterPro" id="IPR006195">
    <property type="entry name" value="aa-tRNA-synth_II"/>
</dbReference>
<evidence type="ECO:0000256" key="19">
    <source>
        <dbReference type="HAMAP-Rule" id="MF_00252"/>
    </source>
</evidence>
<dbReference type="GO" id="GO:0046677">
    <property type="term" value="P:response to antibiotic"/>
    <property type="evidence" value="ECO:0007669"/>
    <property type="project" value="UniProtKB-KW"/>
</dbReference>
<keyword evidence="10 19" id="KW-0067">ATP-binding</keyword>
<feature type="binding site" evidence="19">
    <location>
        <position position="1035"/>
    </location>
    <ligand>
        <name>Mg(2+)</name>
        <dbReference type="ChEBI" id="CHEBI:18420"/>
        <label>2</label>
    </ligand>
</feature>
<feature type="transmembrane region" description="Helical" evidence="20">
    <location>
        <begin position="170"/>
        <end position="191"/>
    </location>
</feature>
<dbReference type="Pfam" id="PF09924">
    <property type="entry name" value="LPG_synthase_C"/>
    <property type="match status" value="1"/>
</dbReference>
<sequence>MGRAASVGRSPSEWVPATGPAWTARVPRIVVVTLVCIAVLCALAAVGAAFRSGMQPVRESIDLVLFPAPANLGYAAFLLVLAGALGRRKRIAYWILLLVLALQLVLSVLVLLIVLADLMDPGVVDQVLPAWLRWSLGANALLSAAAMVVLGLASRQFYGRVQRASVPKALGTFAGLVAVFVVLGYGLVLLFPGSLHGPADQFSWTVERVLGGAVTLDITRAGEAPGWVNLVLGTFGMVTLFAALAVLFRSQRTASVLPAADERRVRALLAEHGEVDSLGYFATRRDKAVLFSTSGKAGISYRVVGGVCLASGDPLGDREAWGPAIERWLGMCRDYTWRPAVIGAGERGARAYARAGLKVLRLGDEAVLDLSTFNLEGREMRPVRQAVNRLHRAGYRVRIRRQEEISAEEMAEVAHRAARWRGSDTERGFSMALGRWGDPADGACVLVEAVSTGGEVCAMLSLVPWGRTGLSLEAMRRAPGSDNGLVELMISSLARPGGWGATLAGIQRISLNFAVFREVFEEGARLGAGPVLRSWRGILLFLSRWWQLESLYRSNAKYQPDWVPRFIGFGDRRDLARVGFASAVAEGFVPLLGASGTATPAAAAPGENRMPVIEPDEQESRRRSVPEQMRVRLDTVAKIREAGGDPYPAQVPRTDSCAEIVDRYAGTAPDTRTGERTAVTGRVVLMRDHGRLCFATLRDWSGHVQAMLTTSDTGTDRWRAWKNEIDIGDQVSVQGEVITTRHGETTVLADEWTLASKCLRPLPDKHAGLTDPEARSRARSVDLIVGTDSREMLRARSAALQALRSTLTGHRFLEVETPILQPVHGGASAQPFRTHINAYDMPLYLRIAPELYLKRLCVGGVERVFELGRTFRNEGVSARHNPEFTMLEAYQAHADYGVMRQLCEQLVQAAAVAVHGAPVARRQGTGDHAEEVDLSGSWPVITVHEALSSALGEDITPETPPEHLRSLCERTHVPCDADWPRGAYVVELYERLVERHTTRPTFYTDFPVDVSPLTRPHRHDPRLAERWDLVAFGVEIGTAYSELVDPIEQRRRLTEQSLQAAGGDPEAMELDEDFLRSLEFAMPPTGGLGLGVDRLLMLLTGRPIRDTLPFPLTRPARGT</sequence>
<protein>
    <recommendedName>
        <fullName evidence="19">Lysine--tRNA ligase</fullName>
        <ecNumber evidence="19">6.1.1.6</ecNumber>
    </recommendedName>
    <alternativeName>
        <fullName evidence="19">Lysyl-tRNA synthetase</fullName>
        <shortName evidence="19">LysRS</shortName>
    </alternativeName>
</protein>
<evidence type="ECO:0000256" key="9">
    <source>
        <dbReference type="ARBA" id="ARBA00022741"/>
    </source>
</evidence>
<name>A0A561V7T4_9PSEU</name>
<dbReference type="PANTHER" id="PTHR42918:SF15">
    <property type="entry name" value="LYSINE--TRNA LIGASE, CHLOROPLASTIC_MITOCHONDRIAL"/>
    <property type="match status" value="1"/>
</dbReference>
<evidence type="ECO:0000256" key="15">
    <source>
        <dbReference type="ARBA" id="ARBA00023268"/>
    </source>
</evidence>
<dbReference type="GO" id="GO:0006629">
    <property type="term" value="P:lipid metabolic process"/>
    <property type="evidence" value="ECO:0007669"/>
    <property type="project" value="UniProtKB-KW"/>
</dbReference>
<dbReference type="EC" id="6.1.1.6" evidence="19"/>
<evidence type="ECO:0000256" key="4">
    <source>
        <dbReference type="ARBA" id="ARBA00022475"/>
    </source>
</evidence>
<evidence type="ECO:0000256" key="17">
    <source>
        <dbReference type="ARBA" id="ARBA00047540"/>
    </source>
</evidence>
<feature type="domain" description="Aminoacyl-transfer RNA synthetases class-II family profile" evidence="21">
    <location>
        <begin position="790"/>
        <end position="1109"/>
    </location>
</feature>
<dbReference type="InterPro" id="IPR012340">
    <property type="entry name" value="NA-bd_OB-fold"/>
</dbReference>
<comment type="catalytic activity">
    <reaction evidence="17">
        <text>L-lysyl-tRNA(Lys) + a 1,2-diacyl-sn-glycero-3-phospho-(1'-sn-glycerol) = a 1,2-diacyl-sn-glycero-3-phospho-1'-(3'-O-L-lysyl)-sn-glycerol + tRNA(Lys)</text>
        <dbReference type="Rhea" id="RHEA:10668"/>
        <dbReference type="Rhea" id="RHEA-COMP:9696"/>
        <dbReference type="Rhea" id="RHEA-COMP:9697"/>
        <dbReference type="ChEBI" id="CHEBI:64716"/>
        <dbReference type="ChEBI" id="CHEBI:75792"/>
        <dbReference type="ChEBI" id="CHEBI:78442"/>
        <dbReference type="ChEBI" id="CHEBI:78529"/>
        <dbReference type="EC" id="2.3.2.3"/>
    </reaction>
</comment>
<keyword evidence="5 19" id="KW-0436">Ligase</keyword>
<evidence type="ECO:0000256" key="13">
    <source>
        <dbReference type="ARBA" id="ARBA00023146"/>
    </source>
</evidence>
<evidence type="ECO:0000256" key="20">
    <source>
        <dbReference type="SAM" id="Phobius"/>
    </source>
</evidence>
<dbReference type="GO" id="GO:0005829">
    <property type="term" value="C:cytosol"/>
    <property type="evidence" value="ECO:0007669"/>
    <property type="project" value="TreeGrafter"/>
</dbReference>
<dbReference type="HAMAP" id="MF_00252">
    <property type="entry name" value="Lys_tRNA_synth_class2"/>
    <property type="match status" value="1"/>
</dbReference>
<comment type="caution">
    <text evidence="22">The sequence shown here is derived from an EMBL/GenBank/DDBJ whole genome shotgun (WGS) entry which is preliminary data.</text>
</comment>
<evidence type="ECO:0000256" key="18">
    <source>
        <dbReference type="ARBA" id="ARBA00048573"/>
    </source>
</evidence>
<dbReference type="Pfam" id="PF16995">
    <property type="entry name" value="tRNA-synt_2_TM"/>
    <property type="match status" value="1"/>
</dbReference>
<dbReference type="InterPro" id="IPR045864">
    <property type="entry name" value="aa-tRNA-synth_II/BPL/LPL"/>
</dbReference>
<evidence type="ECO:0000256" key="1">
    <source>
        <dbReference type="ARBA" id="ARBA00004651"/>
    </source>
</evidence>
<dbReference type="SUPFAM" id="SSF50249">
    <property type="entry name" value="Nucleic acid-binding proteins"/>
    <property type="match status" value="1"/>
</dbReference>
<evidence type="ECO:0000256" key="10">
    <source>
        <dbReference type="ARBA" id="ARBA00022840"/>
    </source>
</evidence>
<comment type="similarity">
    <text evidence="2">In the N-terminal section; belongs to the LPG synthetase family.</text>
</comment>
<feature type="transmembrane region" description="Helical" evidence="20">
    <location>
        <begin position="136"/>
        <end position="158"/>
    </location>
</feature>
<comment type="subcellular location">
    <subcellularLocation>
        <location evidence="1">Cell membrane</location>
        <topology evidence="1">Multi-pass membrane protein</topology>
    </subcellularLocation>
    <subcellularLocation>
        <location evidence="19">Cytoplasm</location>
    </subcellularLocation>
</comment>
<keyword evidence="19" id="KW-0648">Protein biosynthesis</keyword>
<evidence type="ECO:0000256" key="11">
    <source>
        <dbReference type="ARBA" id="ARBA00022989"/>
    </source>
</evidence>
<dbReference type="PANTHER" id="PTHR42918">
    <property type="entry name" value="LYSYL-TRNA SYNTHETASE"/>
    <property type="match status" value="1"/>
</dbReference>
<dbReference type="InterPro" id="IPR024320">
    <property type="entry name" value="LPG_synthase_C"/>
</dbReference>
<evidence type="ECO:0000256" key="7">
    <source>
        <dbReference type="ARBA" id="ARBA00022692"/>
    </source>
</evidence>
<dbReference type="PROSITE" id="PS50862">
    <property type="entry name" value="AA_TRNA_LIGASE_II"/>
    <property type="match status" value="1"/>
</dbReference>
<dbReference type="EMBL" id="VIWX01000001">
    <property type="protein sequence ID" value="TWG07675.1"/>
    <property type="molecule type" value="Genomic_DNA"/>
</dbReference>
<keyword evidence="6" id="KW-0808">Transferase</keyword>
<keyword evidence="11 20" id="KW-1133">Transmembrane helix</keyword>
<evidence type="ECO:0000256" key="6">
    <source>
        <dbReference type="ARBA" id="ARBA00022679"/>
    </source>
</evidence>
<gene>
    <name evidence="19" type="primary">lysS</name>
    <name evidence="22" type="ORF">FHU35_11292</name>
</gene>
<keyword evidence="19" id="KW-0460">Magnesium</keyword>
<dbReference type="InterPro" id="IPR018149">
    <property type="entry name" value="Lys-tRNA-synth_II_C"/>
</dbReference>
<dbReference type="Gene3D" id="2.40.50.140">
    <property type="entry name" value="Nucleic acid-binding proteins"/>
    <property type="match status" value="1"/>
</dbReference>
<dbReference type="AlphaFoldDB" id="A0A561V7T4"/>
<reference evidence="22 23" key="1">
    <citation type="submission" date="2019-06" db="EMBL/GenBank/DDBJ databases">
        <title>Sequencing the genomes of 1000 actinobacteria strains.</title>
        <authorList>
            <person name="Klenk H.-P."/>
        </authorList>
    </citation>
    <scope>NUCLEOTIDE SEQUENCE [LARGE SCALE GENOMIC DNA]</scope>
    <source>
        <strain evidence="22 23">DSM 46699</strain>
    </source>
</reference>
<feature type="binding site" evidence="19">
    <location>
        <position position="1028"/>
    </location>
    <ligand>
        <name>Mg(2+)</name>
        <dbReference type="ChEBI" id="CHEBI:18420"/>
        <label>1</label>
    </ligand>
</feature>
<dbReference type="OrthoDB" id="9801152at2"/>
<evidence type="ECO:0000256" key="14">
    <source>
        <dbReference type="ARBA" id="ARBA00023251"/>
    </source>
</evidence>
<dbReference type="Gene3D" id="3.30.930.10">
    <property type="entry name" value="Bira Bifunctional Protein, Domain 2"/>
    <property type="match status" value="1"/>
</dbReference>
<dbReference type="GO" id="GO:0050071">
    <property type="term" value="F:phosphatidylglycerol lysyltransferase activity"/>
    <property type="evidence" value="ECO:0007669"/>
    <property type="project" value="UniProtKB-EC"/>
</dbReference>
<feature type="binding site" evidence="19">
    <location>
        <position position="1035"/>
    </location>
    <ligand>
        <name>Mg(2+)</name>
        <dbReference type="ChEBI" id="CHEBI:18420"/>
        <label>1</label>
    </ligand>
</feature>
<keyword evidence="7 20" id="KW-0812">Transmembrane</keyword>
<dbReference type="NCBIfam" id="NF001756">
    <property type="entry name" value="PRK00484.1"/>
    <property type="match status" value="1"/>
</dbReference>
<keyword evidence="14" id="KW-0046">Antibiotic resistance</keyword>
<dbReference type="Pfam" id="PF00152">
    <property type="entry name" value="tRNA-synt_2"/>
    <property type="match status" value="1"/>
</dbReference>
<dbReference type="GO" id="GO:0005886">
    <property type="term" value="C:plasma membrane"/>
    <property type="evidence" value="ECO:0007669"/>
    <property type="project" value="UniProtKB-SubCell"/>
</dbReference>
<dbReference type="SUPFAM" id="SSF55681">
    <property type="entry name" value="Class II aaRS and biotin synthetases"/>
    <property type="match status" value="1"/>
</dbReference>
<dbReference type="InterPro" id="IPR002313">
    <property type="entry name" value="Lys-tRNA-ligase_II"/>
</dbReference>
<dbReference type="GO" id="GO:0005524">
    <property type="term" value="F:ATP binding"/>
    <property type="evidence" value="ECO:0007669"/>
    <property type="project" value="UniProtKB-UniRule"/>
</dbReference>
<keyword evidence="8 19" id="KW-0479">Metal-binding</keyword>
<dbReference type="InterPro" id="IPR004364">
    <property type="entry name" value="Aa-tRNA-synt_II"/>
</dbReference>
<feature type="transmembrane region" description="Helical" evidence="20">
    <location>
        <begin position="92"/>
        <end position="116"/>
    </location>
</feature>
<comment type="similarity">
    <text evidence="19">Belongs to the class-II aminoacyl-tRNA synthetase family.</text>
</comment>
<dbReference type="GO" id="GO:0000287">
    <property type="term" value="F:magnesium ion binding"/>
    <property type="evidence" value="ECO:0007669"/>
    <property type="project" value="UniProtKB-UniRule"/>
</dbReference>
<dbReference type="NCBIfam" id="TIGR00499">
    <property type="entry name" value="lysS_bact"/>
    <property type="match status" value="1"/>
</dbReference>
<keyword evidence="4" id="KW-1003">Cell membrane</keyword>
<dbReference type="Pfam" id="PF01336">
    <property type="entry name" value="tRNA_anti-codon"/>
    <property type="match status" value="1"/>
</dbReference>
<evidence type="ECO:0000259" key="21">
    <source>
        <dbReference type="PROSITE" id="PS50862"/>
    </source>
</evidence>
<comment type="cofactor">
    <cofactor evidence="19">
        <name>Mg(2+)</name>
        <dbReference type="ChEBI" id="CHEBI:18420"/>
    </cofactor>
    <text evidence="19">Binds 3 Mg(2+) ions per subunit.</text>
</comment>
<organism evidence="22 23">
    <name type="scientific">Saccharopolyspora dendranthemae</name>
    <dbReference type="NCBI Taxonomy" id="1181886"/>
    <lineage>
        <taxon>Bacteria</taxon>
        <taxon>Bacillati</taxon>
        <taxon>Actinomycetota</taxon>
        <taxon>Actinomycetes</taxon>
        <taxon>Pseudonocardiales</taxon>
        <taxon>Pseudonocardiaceae</taxon>
        <taxon>Saccharopolyspora</taxon>
    </lineage>
</organism>
<accession>A0A561V7T4</accession>
<dbReference type="InterPro" id="IPR031553">
    <property type="entry name" value="tRNA-synt_2_TM"/>
</dbReference>